<dbReference type="Gene3D" id="3.30.1380.10">
    <property type="match status" value="1"/>
</dbReference>
<evidence type="ECO:0000313" key="5">
    <source>
        <dbReference type="Proteomes" id="UP000272238"/>
    </source>
</evidence>
<dbReference type="RefSeq" id="WP_121213132.1">
    <property type="nucleotide sequence ID" value="NZ_JBBYAH010000001.1"/>
</dbReference>
<organism evidence="4 5">
    <name type="scientific">Ureibacillus endophyticus</name>
    <dbReference type="NCBI Taxonomy" id="1978490"/>
    <lineage>
        <taxon>Bacteria</taxon>
        <taxon>Bacillati</taxon>
        <taxon>Bacillota</taxon>
        <taxon>Bacilli</taxon>
        <taxon>Bacillales</taxon>
        <taxon>Caryophanaceae</taxon>
        <taxon>Ureibacillus</taxon>
    </lineage>
</organism>
<evidence type="ECO:0000256" key="2">
    <source>
        <dbReference type="SAM" id="Phobius"/>
    </source>
</evidence>
<keyword evidence="2" id="KW-0472">Membrane</keyword>
<gene>
    <name evidence="4" type="ORF">D8M03_02680</name>
</gene>
<evidence type="ECO:0000313" key="4">
    <source>
        <dbReference type="EMBL" id="RKQ19594.1"/>
    </source>
</evidence>
<dbReference type="GO" id="GO:0004180">
    <property type="term" value="F:carboxypeptidase activity"/>
    <property type="evidence" value="ECO:0007669"/>
    <property type="project" value="UniProtKB-KW"/>
</dbReference>
<comment type="caution">
    <text evidence="4">The sequence shown here is derived from an EMBL/GenBank/DDBJ whole genome shotgun (WGS) entry which is preliminary data.</text>
</comment>
<dbReference type="InterPro" id="IPR009045">
    <property type="entry name" value="Zn_M74/Hedgehog-like"/>
</dbReference>
<keyword evidence="4" id="KW-0121">Carboxypeptidase</keyword>
<accession>A0A494ZBR9</accession>
<feature type="transmembrane region" description="Helical" evidence="2">
    <location>
        <begin position="17"/>
        <end position="36"/>
    </location>
</feature>
<keyword evidence="5" id="KW-1185">Reference proteome</keyword>
<proteinExistence type="predicted"/>
<dbReference type="Proteomes" id="UP000272238">
    <property type="component" value="Unassembled WGS sequence"/>
</dbReference>
<dbReference type="InterPro" id="IPR003709">
    <property type="entry name" value="VanY-like_core_dom"/>
</dbReference>
<dbReference type="GO" id="GO:0006508">
    <property type="term" value="P:proteolysis"/>
    <property type="evidence" value="ECO:0007669"/>
    <property type="project" value="InterPro"/>
</dbReference>
<dbReference type="EMBL" id="RBZN01000003">
    <property type="protein sequence ID" value="RKQ19594.1"/>
    <property type="molecule type" value="Genomic_DNA"/>
</dbReference>
<keyword evidence="4" id="KW-0645">Protease</keyword>
<protein>
    <submittedName>
        <fullName evidence="4">D-alanyl-D-alanine carboxypeptidase family protein</fullName>
    </submittedName>
</protein>
<dbReference type="PANTHER" id="PTHR34385:SF1">
    <property type="entry name" value="PEPTIDOGLYCAN L-ALANYL-D-GLUTAMATE ENDOPEPTIDASE CWLK"/>
    <property type="match status" value="1"/>
</dbReference>
<feature type="domain" description="D-alanyl-D-alanine carboxypeptidase-like core" evidence="3">
    <location>
        <begin position="120"/>
        <end position="246"/>
    </location>
</feature>
<evidence type="ECO:0000256" key="1">
    <source>
        <dbReference type="SAM" id="MobiDB-lite"/>
    </source>
</evidence>
<keyword evidence="4" id="KW-0378">Hydrolase</keyword>
<keyword evidence="2" id="KW-0812">Transmembrane</keyword>
<feature type="compositionally biased region" description="Polar residues" evidence="1">
    <location>
        <begin position="72"/>
        <end position="83"/>
    </location>
</feature>
<dbReference type="InterPro" id="IPR052179">
    <property type="entry name" value="DD-CPase-like"/>
</dbReference>
<evidence type="ECO:0000259" key="3">
    <source>
        <dbReference type="Pfam" id="PF02557"/>
    </source>
</evidence>
<dbReference type="AlphaFoldDB" id="A0A494ZBR9"/>
<dbReference type="PANTHER" id="PTHR34385">
    <property type="entry name" value="D-ALANYL-D-ALANINE CARBOXYPEPTIDASE"/>
    <property type="match status" value="1"/>
</dbReference>
<dbReference type="OrthoDB" id="9792074at2"/>
<reference evidence="4 5" key="1">
    <citation type="journal article" date="2016" name="Antonie Van Leeuwenhoek">
        <title>Lysinibacillus endophyticus sp. nov., an indole-3-acetic acid producing endophytic bacterium isolated from corn root (Zea mays cv. Xinken-5).</title>
        <authorList>
            <person name="Yu J."/>
            <person name="Guan X."/>
            <person name="Liu C."/>
            <person name="Xiang W."/>
            <person name="Yu Z."/>
            <person name="Liu X."/>
            <person name="Wang G."/>
        </authorList>
    </citation>
    <scope>NUCLEOTIDE SEQUENCE [LARGE SCALE GENOMIC DNA]</scope>
    <source>
        <strain evidence="4 5">DSM 100506</strain>
    </source>
</reference>
<feature type="compositionally biased region" description="Acidic residues" evidence="1">
    <location>
        <begin position="52"/>
        <end position="62"/>
    </location>
</feature>
<dbReference type="Pfam" id="PF02557">
    <property type="entry name" value="VanY"/>
    <property type="match status" value="1"/>
</dbReference>
<dbReference type="CDD" id="cd14852">
    <property type="entry name" value="LD-carboxypeptidase"/>
    <property type="match status" value="1"/>
</dbReference>
<name>A0A494ZBR9_9BACL</name>
<dbReference type="SUPFAM" id="SSF55166">
    <property type="entry name" value="Hedgehog/DD-peptidase"/>
    <property type="match status" value="1"/>
</dbReference>
<dbReference type="InterPro" id="IPR058193">
    <property type="entry name" value="VanY/YodJ_core_dom"/>
</dbReference>
<sequence>MKEYRYGNNKKSNKGKYIVSGILIVLAVSVGIYFWIINQNKAETPDNVAEQQTEENTNEQPVEEQKDETSNESEQQNEGTLTNGGYIEGQPEPTEPTYIDGVLIANKKYPLPSDFAPGENKEARAAFEKMAGDAKSAGFELVAFSTYRSYEYQETLYNRYVERDGKENADRYSARPGYSEHQTGLAFDVGEKGNEDLWLTEEFGETPAGKWLVENADKYGFILRYPKGKEAITGYMYESWHFRYVGVDLAQKVKKSNLTLEEFLNIQ</sequence>
<keyword evidence="2" id="KW-1133">Transmembrane helix</keyword>
<feature type="region of interest" description="Disordered" evidence="1">
    <location>
        <begin position="46"/>
        <end position="97"/>
    </location>
</feature>